<dbReference type="InterPro" id="IPR010982">
    <property type="entry name" value="Lambda_DNA-bd_dom_sf"/>
</dbReference>
<dbReference type="Gene3D" id="1.10.260.40">
    <property type="entry name" value="lambda repressor-like DNA-binding domains"/>
    <property type="match status" value="1"/>
</dbReference>
<sequence length="246" mass="27303">MEYLYIAQRIRMLMSLHGMKNEAELERSAEVEQGTIALISDTNIKPDTKTLFKFAKVFNVPTELLLTKNTIRAAKVIAALSIQEGHKARIAEYFEKEADYLSKTEAAYNGTRPVAGDTRKADGNEEGKEKGQGEYAKQTSSEKPCPYCGEIIKAVAIKCRFCGSDLQATNSKGNTKTDDIQPKPTRKRPFNLYNYLISKGFTPKQCAAMTIFVILLFLGIGAFSNKSSIQTTTSNIQNQVKSKPIP</sequence>
<dbReference type="EMBL" id="LACI01001052">
    <property type="protein sequence ID" value="KJU85373.1"/>
    <property type="molecule type" value="Genomic_DNA"/>
</dbReference>
<evidence type="ECO:0000259" key="3">
    <source>
        <dbReference type="PROSITE" id="PS50943"/>
    </source>
</evidence>
<feature type="region of interest" description="Disordered" evidence="1">
    <location>
        <begin position="111"/>
        <end position="141"/>
    </location>
</feature>
<feature type="compositionally biased region" description="Basic and acidic residues" evidence="1">
    <location>
        <begin position="117"/>
        <end position="132"/>
    </location>
</feature>
<keyword evidence="2" id="KW-1133">Transmembrane helix</keyword>
<dbReference type="GO" id="GO:0003677">
    <property type="term" value="F:DNA binding"/>
    <property type="evidence" value="ECO:0007669"/>
    <property type="project" value="InterPro"/>
</dbReference>
<dbReference type="PROSITE" id="PS50943">
    <property type="entry name" value="HTH_CROC1"/>
    <property type="match status" value="1"/>
</dbReference>
<keyword evidence="2" id="KW-0472">Membrane</keyword>
<reference evidence="4 5" key="1">
    <citation type="submission" date="2015-02" db="EMBL/GenBank/DDBJ databases">
        <title>Single-cell genomics of uncultivated deep-branching MTB reveals a conserved set of magnetosome genes.</title>
        <authorList>
            <person name="Kolinko S."/>
            <person name="Richter M."/>
            <person name="Glockner F.O."/>
            <person name="Brachmann A."/>
            <person name="Schuler D."/>
        </authorList>
    </citation>
    <scope>NUCLEOTIDE SEQUENCE [LARGE SCALE GENOMIC DNA]</scope>
    <source>
        <strain evidence="4">TM-1</strain>
    </source>
</reference>
<evidence type="ECO:0000256" key="2">
    <source>
        <dbReference type="SAM" id="Phobius"/>
    </source>
</evidence>
<dbReference type="InterPro" id="IPR001387">
    <property type="entry name" value="Cro/C1-type_HTH"/>
</dbReference>
<keyword evidence="5" id="KW-1185">Reference proteome</keyword>
<dbReference type="SUPFAM" id="SSF47413">
    <property type="entry name" value="lambda repressor-like DNA-binding domains"/>
    <property type="match status" value="1"/>
</dbReference>
<gene>
    <name evidence="4" type="ORF">MBAV_002433</name>
</gene>
<comment type="caution">
    <text evidence="4">The sequence shown here is derived from an EMBL/GenBank/DDBJ whole genome shotgun (WGS) entry which is preliminary data.</text>
</comment>
<name>A0A0F3GXG4_9BACT</name>
<protein>
    <recommendedName>
        <fullName evidence="3">HTH cro/C1-type domain-containing protein</fullName>
    </recommendedName>
</protein>
<feature type="domain" description="HTH cro/C1-type" evidence="3">
    <location>
        <begin position="45"/>
        <end position="65"/>
    </location>
</feature>
<feature type="non-terminal residue" evidence="4">
    <location>
        <position position="246"/>
    </location>
</feature>
<proteinExistence type="predicted"/>
<evidence type="ECO:0000256" key="1">
    <source>
        <dbReference type="SAM" id="MobiDB-lite"/>
    </source>
</evidence>
<feature type="transmembrane region" description="Helical" evidence="2">
    <location>
        <begin position="206"/>
        <end position="224"/>
    </location>
</feature>
<accession>A0A0F3GXG4</accession>
<evidence type="ECO:0000313" key="5">
    <source>
        <dbReference type="Proteomes" id="UP000033423"/>
    </source>
</evidence>
<keyword evidence="2" id="KW-0812">Transmembrane</keyword>
<dbReference type="Proteomes" id="UP000033423">
    <property type="component" value="Unassembled WGS sequence"/>
</dbReference>
<dbReference type="AlphaFoldDB" id="A0A0F3GXG4"/>
<organism evidence="4 5">
    <name type="scientific">Candidatus Magnetobacterium bavaricum</name>
    <dbReference type="NCBI Taxonomy" id="29290"/>
    <lineage>
        <taxon>Bacteria</taxon>
        <taxon>Pseudomonadati</taxon>
        <taxon>Nitrospirota</taxon>
        <taxon>Thermodesulfovibrionia</taxon>
        <taxon>Thermodesulfovibrionales</taxon>
        <taxon>Candidatus Magnetobacteriaceae</taxon>
        <taxon>Candidatus Magnetobacterium</taxon>
    </lineage>
</organism>
<evidence type="ECO:0000313" key="4">
    <source>
        <dbReference type="EMBL" id="KJU85373.1"/>
    </source>
</evidence>